<keyword evidence="2" id="KW-1185">Reference proteome</keyword>
<evidence type="ECO:0000313" key="1">
    <source>
        <dbReference type="EMBL" id="KAI4866482.1"/>
    </source>
</evidence>
<evidence type="ECO:0000313" key="2">
    <source>
        <dbReference type="Proteomes" id="UP001497700"/>
    </source>
</evidence>
<accession>A0ACB9Z449</accession>
<gene>
    <name evidence="1" type="ORF">F4820DRAFT_249070</name>
</gene>
<name>A0ACB9Z449_9PEZI</name>
<dbReference type="EMBL" id="MU393458">
    <property type="protein sequence ID" value="KAI4866482.1"/>
    <property type="molecule type" value="Genomic_DNA"/>
</dbReference>
<protein>
    <submittedName>
        <fullName evidence="1">Uncharacterized protein</fullName>
    </submittedName>
</protein>
<reference evidence="1 2" key="1">
    <citation type="journal article" date="2022" name="New Phytol.">
        <title>Ecological generalism drives hyperdiversity of secondary metabolite gene clusters in xylarialean endophytes.</title>
        <authorList>
            <person name="Franco M.E.E."/>
            <person name="Wisecaver J.H."/>
            <person name="Arnold A.E."/>
            <person name="Ju Y.M."/>
            <person name="Slot J.C."/>
            <person name="Ahrendt S."/>
            <person name="Moore L.P."/>
            <person name="Eastman K.E."/>
            <person name="Scott K."/>
            <person name="Konkel Z."/>
            <person name="Mondo S.J."/>
            <person name="Kuo A."/>
            <person name="Hayes R.D."/>
            <person name="Haridas S."/>
            <person name="Andreopoulos B."/>
            <person name="Riley R."/>
            <person name="LaButti K."/>
            <person name="Pangilinan J."/>
            <person name="Lipzen A."/>
            <person name="Amirebrahimi M."/>
            <person name="Yan J."/>
            <person name="Adam C."/>
            <person name="Keymanesh K."/>
            <person name="Ng V."/>
            <person name="Louie K."/>
            <person name="Northen T."/>
            <person name="Drula E."/>
            <person name="Henrissat B."/>
            <person name="Hsieh H.M."/>
            <person name="Youens-Clark K."/>
            <person name="Lutzoni F."/>
            <person name="Miadlikowska J."/>
            <person name="Eastwood D.C."/>
            <person name="Hamelin R.C."/>
            <person name="Grigoriev I.V."/>
            <person name="U'Ren J.M."/>
        </authorList>
    </citation>
    <scope>NUCLEOTIDE SEQUENCE [LARGE SCALE GENOMIC DNA]</scope>
    <source>
        <strain evidence="1 2">CBS 119005</strain>
    </source>
</reference>
<sequence length="346" mass="38876">MSEVCVSGQPTSCLLTLIITTSPTPSAPSTELISTILSSFRTHCGALLSCRVIVVFDTYDRIASQPRLKKGQVTPDGARCFSLYKQNIRELILKEFSPYEDGSGLHHGNGEAEFGYGGIDVNSVSFSTIQSNDKRVTFIEPSKRLGFGLAVRSALRLTETPFVWVQQHDWSLVSDIPLGPLLDIMQATQVDASMPVRYVCFPSIRLLSYADSAHVGQFPVLRNLTASLKRNFVTKSGASIPLTPMFFWHDKPHLASTEHYLSRVFPTRLSMLRGAFIEDTIGQRARNQMKEGNWVKWATWLYYPDQGQMLCLRHLRGRTWEGVEKESEKKAKWMARNGKQVATQPN</sequence>
<dbReference type="Proteomes" id="UP001497700">
    <property type="component" value="Unassembled WGS sequence"/>
</dbReference>
<organism evidence="1 2">
    <name type="scientific">Hypoxylon rubiginosum</name>
    <dbReference type="NCBI Taxonomy" id="110542"/>
    <lineage>
        <taxon>Eukaryota</taxon>
        <taxon>Fungi</taxon>
        <taxon>Dikarya</taxon>
        <taxon>Ascomycota</taxon>
        <taxon>Pezizomycotina</taxon>
        <taxon>Sordariomycetes</taxon>
        <taxon>Xylariomycetidae</taxon>
        <taxon>Xylariales</taxon>
        <taxon>Hypoxylaceae</taxon>
        <taxon>Hypoxylon</taxon>
    </lineage>
</organism>
<comment type="caution">
    <text evidence="1">The sequence shown here is derived from an EMBL/GenBank/DDBJ whole genome shotgun (WGS) entry which is preliminary data.</text>
</comment>
<proteinExistence type="predicted"/>